<feature type="compositionally biased region" description="Acidic residues" evidence="6">
    <location>
        <begin position="205"/>
        <end position="216"/>
    </location>
</feature>
<evidence type="ECO:0000256" key="2">
    <source>
        <dbReference type="ARBA" id="ARBA00009824"/>
    </source>
</evidence>
<dbReference type="Proteomes" id="UP000001055">
    <property type="component" value="Unassembled WGS sequence"/>
</dbReference>
<feature type="region of interest" description="Disordered" evidence="6">
    <location>
        <begin position="191"/>
        <end position="246"/>
    </location>
</feature>
<evidence type="ECO:0000256" key="7">
    <source>
        <dbReference type="SAM" id="Phobius"/>
    </source>
</evidence>
<organism evidence="9 10">
    <name type="scientific">Phaeosphaeria nodorum (strain SN15 / ATCC MYA-4574 / FGSC 10173)</name>
    <name type="common">Glume blotch fungus</name>
    <name type="synonym">Parastagonospora nodorum</name>
    <dbReference type="NCBI Taxonomy" id="321614"/>
    <lineage>
        <taxon>Eukaryota</taxon>
        <taxon>Fungi</taxon>
        <taxon>Dikarya</taxon>
        <taxon>Ascomycota</taxon>
        <taxon>Pezizomycotina</taxon>
        <taxon>Dothideomycetes</taxon>
        <taxon>Pleosporomycetidae</taxon>
        <taxon>Pleosporales</taxon>
        <taxon>Pleosporineae</taxon>
        <taxon>Phaeosphaeriaceae</taxon>
        <taxon>Parastagonospora</taxon>
    </lineage>
</organism>
<evidence type="ECO:0000256" key="4">
    <source>
        <dbReference type="ARBA" id="ARBA00022989"/>
    </source>
</evidence>
<feature type="transmembrane region" description="Helical" evidence="7">
    <location>
        <begin position="660"/>
        <end position="680"/>
    </location>
</feature>
<dbReference type="GeneID" id="5974939"/>
<comment type="similarity">
    <text evidence="2">Belongs to the TMCO4 family.</text>
</comment>
<dbReference type="KEGG" id="pno:SNOG_07715"/>
<name>Q0UKJ9_PHANO</name>
<feature type="compositionally biased region" description="Polar residues" evidence="6">
    <location>
        <begin position="1010"/>
        <end position="1023"/>
    </location>
</feature>
<dbReference type="InterPro" id="IPR006785">
    <property type="entry name" value="Pex14_N"/>
</dbReference>
<feature type="domain" description="Peroxisome membrane anchor protein Pex14p N-terminal" evidence="8">
    <location>
        <begin position="59"/>
        <end position="101"/>
    </location>
</feature>
<dbReference type="HOGENOM" id="CLU_278856_0_0_1"/>
<dbReference type="InterPro" id="IPR007941">
    <property type="entry name" value="DUF726"/>
</dbReference>
<keyword evidence="4 7" id="KW-1133">Transmembrane helix</keyword>
<dbReference type="PANTHER" id="PTHR17920">
    <property type="entry name" value="TRANSMEMBRANE AND COILED-COIL DOMAIN-CONTAINING PROTEIN 4 TMCO4"/>
    <property type="match status" value="1"/>
</dbReference>
<gene>
    <name evidence="9" type="ORF">SNOG_07715</name>
</gene>
<dbReference type="InParanoid" id="Q0UKJ9"/>
<sequence length="1045" mass="114160">MSNKPKIPSWQLASAEKPVETPSEAEQQSEPTEPSEASTSPIADAPTPTESDLDEPEPSSLLDQAKRFLDDATIRDAPRQKKVAFLESKGVSAEDIETLLGAESDEKPSAGLEEAGERAWLTTEKPPPLITTQRLLTTAYATGGLMATLYGFSKYIIAPMTQNLTEARHDFAAHTQEQLAEFNKRLGESVSVDPATKAKNKATDAADDVSEADSDPTELYHRDYGTQTTPELSRRPSVATNDPEPIVTGHENRLKIIKSHLQELESTRSNDTASANSLKTKVSDLTSYLSEMSYQNQYYSNMNGLYGSNYGLAGVKDGKNDQIEVLKNDIRAVKVGKGVWAPKLPFGQHKEEHKDETSLTTLLTADQCAELTLLIATITATMRKSLLQTYTAEEVQSDAAISKSEEDALRKAPTDLEAVDVAKDDKVKKERASREEDAKKELAQPEAQELKKEMLQYFDEWRGKIISRVGEIVNSREEAKEQTKHVGDTKAQESVEKSKVGVTSLTSLDAKDDDEENAFKELYPPAETQLSQLDESKRALILHSMVLILLSLEHYSAHSRILILYITSSLRLSLSVLKKDEETVAQGLLEAASQQLNADAETKKAAEASQTSRKWKVGLASVAGAALIGVTGGLAAPLLAAGVGSVMGGIGLGATAAAGYLGTLAGSSVLVGGLFGAYGARMTGRAMDDYARQVEDFAFIPIHRSQDPKHQDNESRRLRVAIAASGWLREPEEVSKPWRYIGKGTEGFALRWELEALLKLGHSLETFITSAAWGYAKKKILEQTLFATLTAALWPLGLLKVAGILDNPFSVAKYRADRAGEVLADALINKVQGERPVTLVGYSLGARLIYSCLQKLAERRAFGLIENVVLAGAPCPSDVADWRRVRSVVSGRVVNVFSKQDYILAFLYRTSSVQLGVAGLQPVLGVHGIQNVDVSELVDGHLQYRYLTGSILRKIGFEDVDIAEVERAEAEMKKQQEEEKKEREKNEGKTGGEGEDKEKLESEVEKKNQKSLMQVMQEKTQGLNIGGFFGGGEGKQDVKVQGKTD</sequence>
<protein>
    <recommendedName>
        <fullName evidence="8">Peroxisome membrane anchor protein Pex14p N-terminal domain-containing protein</fullName>
    </recommendedName>
</protein>
<feature type="transmembrane region" description="Helical" evidence="7">
    <location>
        <begin position="617"/>
        <end position="640"/>
    </location>
</feature>
<feature type="compositionally biased region" description="Basic and acidic residues" evidence="6">
    <location>
        <begin position="971"/>
        <end position="1008"/>
    </location>
</feature>
<evidence type="ECO:0000313" key="9">
    <source>
        <dbReference type="EMBL" id="EAT85181.2"/>
    </source>
</evidence>
<dbReference type="eggNOG" id="KOG2385">
    <property type="taxonomic scope" value="Eukaryota"/>
</dbReference>
<dbReference type="ESTHER" id="phano-q0ukj9">
    <property type="family name" value="Duf_726"/>
</dbReference>
<evidence type="ECO:0000256" key="5">
    <source>
        <dbReference type="ARBA" id="ARBA00023136"/>
    </source>
</evidence>
<feature type="compositionally biased region" description="Gly residues" evidence="6">
    <location>
        <begin position="1024"/>
        <end position="1033"/>
    </location>
</feature>
<dbReference type="VEuPathDB" id="FungiDB:JI435_305550"/>
<feature type="compositionally biased region" description="Low complexity" evidence="6">
    <location>
        <begin position="22"/>
        <end position="41"/>
    </location>
</feature>
<dbReference type="Pfam" id="PF04695">
    <property type="entry name" value="Pex14_N"/>
    <property type="match status" value="1"/>
</dbReference>
<feature type="region of interest" description="Disordered" evidence="6">
    <location>
        <begin position="1"/>
        <end position="67"/>
    </location>
</feature>
<evidence type="ECO:0000313" key="10">
    <source>
        <dbReference type="Proteomes" id="UP000001055"/>
    </source>
</evidence>
<dbReference type="PANTHER" id="PTHR17920:SF22">
    <property type="entry name" value="DUF726 DOMAIN PROTEIN (AFU_ORTHOLOGUE AFUA_2G12860)"/>
    <property type="match status" value="1"/>
</dbReference>
<comment type="subcellular location">
    <subcellularLocation>
        <location evidence="1">Membrane</location>
        <topology evidence="1">Multi-pass membrane protein</topology>
    </subcellularLocation>
</comment>
<dbReference type="Gene3D" id="3.40.50.1820">
    <property type="entry name" value="alpha/beta hydrolase"/>
    <property type="match status" value="1"/>
</dbReference>
<evidence type="ECO:0000256" key="6">
    <source>
        <dbReference type="SAM" id="MobiDB-lite"/>
    </source>
</evidence>
<feature type="compositionally biased region" description="Basic and acidic residues" evidence="6">
    <location>
        <begin position="1034"/>
        <end position="1045"/>
    </location>
</feature>
<dbReference type="GO" id="GO:0016020">
    <property type="term" value="C:membrane"/>
    <property type="evidence" value="ECO:0007669"/>
    <property type="project" value="UniProtKB-SubCell"/>
</dbReference>
<dbReference type="AlphaFoldDB" id="Q0UKJ9"/>
<evidence type="ECO:0000256" key="3">
    <source>
        <dbReference type="ARBA" id="ARBA00022692"/>
    </source>
</evidence>
<dbReference type="Gene3D" id="1.10.10.10">
    <property type="entry name" value="Winged helix-like DNA-binding domain superfamily/Winged helix DNA-binding domain"/>
    <property type="match status" value="1"/>
</dbReference>
<accession>Q0UKJ9</accession>
<keyword evidence="5 7" id="KW-0472">Membrane</keyword>
<dbReference type="InterPro" id="IPR029058">
    <property type="entry name" value="AB_hydrolase_fold"/>
</dbReference>
<dbReference type="InterPro" id="IPR036388">
    <property type="entry name" value="WH-like_DNA-bd_sf"/>
</dbReference>
<dbReference type="Pfam" id="PF05277">
    <property type="entry name" value="DUF726"/>
    <property type="match status" value="1"/>
</dbReference>
<evidence type="ECO:0000256" key="1">
    <source>
        <dbReference type="ARBA" id="ARBA00004141"/>
    </source>
</evidence>
<dbReference type="RefSeq" id="XP_001798046.1">
    <property type="nucleotide sequence ID" value="XM_001797994.1"/>
</dbReference>
<evidence type="ECO:0000259" key="8">
    <source>
        <dbReference type="Pfam" id="PF04695"/>
    </source>
</evidence>
<reference evidence="10" key="1">
    <citation type="journal article" date="2007" name="Plant Cell">
        <title>Dothideomycete-plant interactions illuminated by genome sequencing and EST analysis of the wheat pathogen Stagonospora nodorum.</title>
        <authorList>
            <person name="Hane J.K."/>
            <person name="Lowe R.G."/>
            <person name="Solomon P.S."/>
            <person name="Tan K.C."/>
            <person name="Schoch C.L."/>
            <person name="Spatafora J.W."/>
            <person name="Crous P.W."/>
            <person name="Kodira C."/>
            <person name="Birren B.W."/>
            <person name="Galagan J.E."/>
            <person name="Torriani S.F."/>
            <person name="McDonald B.A."/>
            <person name="Oliver R.P."/>
        </authorList>
    </citation>
    <scope>NUCLEOTIDE SEQUENCE [LARGE SCALE GENOMIC DNA]</scope>
    <source>
        <strain evidence="10">SN15 / ATCC MYA-4574 / FGSC 10173</strain>
    </source>
</reference>
<keyword evidence="3 7" id="KW-0812">Transmembrane</keyword>
<feature type="region of interest" description="Disordered" evidence="6">
    <location>
        <begin position="971"/>
        <end position="1045"/>
    </location>
</feature>
<dbReference type="EMBL" id="CH445335">
    <property type="protein sequence ID" value="EAT85181.2"/>
    <property type="molecule type" value="Genomic_DNA"/>
</dbReference>
<proteinExistence type="inferred from homology"/>
<dbReference type="SUPFAM" id="SSF53474">
    <property type="entry name" value="alpha/beta-Hydrolases"/>
    <property type="match status" value="1"/>
</dbReference>